<dbReference type="HAMAP" id="MF_00252">
    <property type="entry name" value="Lys_tRNA_synth_class2"/>
    <property type="match status" value="1"/>
</dbReference>
<name>A0ABQ7KSJ3_BRACM</name>
<feature type="domain" description="Aminoacyl-transfer RNA synthetases class-II family profile" evidence="13">
    <location>
        <begin position="872"/>
        <end position="1201"/>
    </location>
</feature>
<proteinExistence type="inferred from homology"/>
<dbReference type="InterPro" id="IPR004364">
    <property type="entry name" value="Aa-tRNA-synt_II"/>
</dbReference>
<evidence type="ECO:0000256" key="8">
    <source>
        <dbReference type="ARBA" id="ARBA00030563"/>
    </source>
</evidence>
<dbReference type="InterPro" id="IPR036249">
    <property type="entry name" value="Thioredoxin-like_sf"/>
</dbReference>
<dbReference type="Gene3D" id="2.40.50.140">
    <property type="entry name" value="Nucleic acid-binding proteins"/>
    <property type="match status" value="1"/>
</dbReference>
<dbReference type="Gene3D" id="3.30.930.10">
    <property type="entry name" value="Bira Bifunctional Protein, Domain 2"/>
    <property type="match status" value="1"/>
</dbReference>
<dbReference type="InterPro" id="IPR012340">
    <property type="entry name" value="NA-bd_OB-fold"/>
</dbReference>
<accession>A0ABQ7KSJ3</accession>
<evidence type="ECO:0000313" key="15">
    <source>
        <dbReference type="Proteomes" id="UP000823674"/>
    </source>
</evidence>
<dbReference type="InterPro" id="IPR009073">
    <property type="entry name" value="HscB_oligo_C"/>
</dbReference>
<sequence>MQKKREICEYRDKLDKTLSSPDLTNDQTLKSLLRKQLYPSQECNENILDKRTADVSKLLTTLRSVSMTDDHGNSDWKLKHDLEDCRVMYREGVDGSPFHTMLVEGYMDAPLQECLCVSWEATLYKKWWPQFTFPPFKIVQNTCLQKVRIGEQISDLDSIGVSSKEINEDVMSVTPGAVRIDVVGGFVLQKVTPERSYFRTIGDIDIKLDFVPPSLMNFVSRQLIGNGFRLYKKSVASVAKFDEDYSRALADPLYTKIRQALYSTDKASEEEPKLEANEVNGDKEHDNDEDDGEIEHVHCRKTVPEIEEEEYDYFEESISSEEGNINGKTNGDIRRRFCISPEVKQALGTLDRVIYMVRTNTTPVQEAEELSPDRAEDDHKKQVSLLEHFENVPQKSERQDFSTSTVIQETRVFSQEDKREKVTGEEESGILEKGGKNKSLGRRKRKTRCLAFSSRRVKLLLRRNGTLMESKITTASPPPNPLFCLKWPWDSPNKQPKSPSVCDFQSPWLFRSMQSVGSFALTSFNSLGLDLKPPKKKPLSASEQGEAEQRAFAAALASQKDATVLEFYSPKCRLCNSLLNFVLEVEKRNSNWLSVTMADAENEKWFPELLHYDIKYVPCFVLLDKNGQALAKTGVPSSRAHVIAGISHLLKMKRPPTLVTMEEHSDLPSRSMDMEVAATALPLNDEEYVYEDARSEECSEVEDADQKYYESRLKDIDNGDQDSYPHKFAVSISVSEFIAKYKSLFNGDHVEDDQVSVAGRIMSKRSSSSKLSFYDLNDSCLKVQVMADLRKSELDKDEFAKLHAFAKRGDIVGVTGFPGKTKRGELSIFPRSFTVLSPCLHMLPSPANNKETRFRQRYLDLMMNNHEIPQIFKTIDNINKYIRRFLSLLDFVEVSTPMLHTIPGGAAARPFVTHHNDLDMKLYMRISPELYLKQLVVGGMDRVYEIGKQFRNESIDMTHNPEFTTCEFYMAYADYNDLMKMTEDLLSGMVKELTGGYRVKYHAKGYDKDPIVIDFTPPYRRIDMIGELEKVAELSIPTDLASEEANKYLIDACGRFGVKCAAPMTTARLLDKLVGHFLERTCVNPTFIMNHPEIMSPLAKSRRSIKGLTERFELFINQHELCNAYTELNDPVVQRQRFADQLKDRQSGDEEAMALDESFCTALEYGLPPTGGWGLGIDRLAMLLTDSQNIKEVITFPLMKPQAQDAAPEAEDSKLVASISTLSTRRRTYSPSSTFRTISKNSQTHHSSRRESFQPSSSAKPLWLRFSGREFCSGSSDKTSSSVCWNCGFLSEKDAFLFCDSCRSIQPIDDSVDYFQIFDLEKKYELDAGSLEGKYKDWQKKLHPDLVHNKSQKERDYAADQSAKVTEAYRTLTKRLSRAMYIMKLNGNNVNEEETITDPTLLMEIMELRETISEANDSKELDQIRSQVQEKLKQWSDSFVEAFESQRYDEAVKCIQKMTYYERACEETVKKL</sequence>
<evidence type="ECO:0000256" key="3">
    <source>
        <dbReference type="ARBA" id="ARBA00022598"/>
    </source>
</evidence>
<dbReference type="PROSITE" id="PS50076">
    <property type="entry name" value="DNAJ_2"/>
    <property type="match status" value="1"/>
</dbReference>
<feature type="region of interest" description="Disordered" evidence="11">
    <location>
        <begin position="265"/>
        <end position="293"/>
    </location>
</feature>
<dbReference type="Pfam" id="PF07743">
    <property type="entry name" value="HSCB_C"/>
    <property type="match status" value="1"/>
</dbReference>
<dbReference type="Pfam" id="PF00085">
    <property type="entry name" value="Thioredoxin"/>
    <property type="match status" value="1"/>
</dbReference>
<dbReference type="InterPro" id="IPR006195">
    <property type="entry name" value="aa-tRNA-synth_II"/>
</dbReference>
<evidence type="ECO:0000256" key="9">
    <source>
        <dbReference type="ARBA" id="ARBA00048573"/>
    </source>
</evidence>
<dbReference type="InterPro" id="IPR018149">
    <property type="entry name" value="Lys-tRNA-synth_II_C"/>
</dbReference>
<dbReference type="Gene3D" id="1.20.1280.20">
    <property type="entry name" value="HscB, C-terminal domain"/>
    <property type="match status" value="1"/>
</dbReference>
<keyword evidence="5" id="KW-0067">ATP-binding</keyword>
<dbReference type="Gene3D" id="3.40.30.10">
    <property type="entry name" value="Glutaredoxin"/>
    <property type="match status" value="1"/>
</dbReference>
<gene>
    <name evidence="14" type="primary">A10p037040.1_BraROA</name>
    <name evidence="14" type="ORF">IGI04_041863</name>
</gene>
<reference evidence="14 15" key="1">
    <citation type="submission" date="2021-03" db="EMBL/GenBank/DDBJ databases">
        <authorList>
            <person name="King G.J."/>
            <person name="Bancroft I."/>
            <person name="Baten A."/>
            <person name="Bloomfield J."/>
            <person name="Borpatragohain P."/>
            <person name="He Z."/>
            <person name="Irish N."/>
            <person name="Irwin J."/>
            <person name="Liu K."/>
            <person name="Mauleon R.P."/>
            <person name="Moore J."/>
            <person name="Morris R."/>
            <person name="Ostergaard L."/>
            <person name="Wang B."/>
            <person name="Wells R."/>
        </authorList>
    </citation>
    <scope>NUCLEOTIDE SEQUENCE [LARGE SCALE GENOMIC DNA]</scope>
    <source>
        <strain evidence="14">R-o-18</strain>
        <tissue evidence="14">Leaf</tissue>
    </source>
</reference>
<evidence type="ECO:0000256" key="6">
    <source>
        <dbReference type="ARBA" id="ARBA00023146"/>
    </source>
</evidence>
<dbReference type="PROSITE" id="PS50862">
    <property type="entry name" value="AA_TRNA_LIGASE_II"/>
    <property type="match status" value="1"/>
</dbReference>
<keyword evidence="7" id="KW-0143">Chaperone</keyword>
<organism evidence="14 15">
    <name type="scientific">Brassica rapa subsp. trilocularis</name>
    <dbReference type="NCBI Taxonomy" id="1813537"/>
    <lineage>
        <taxon>Eukaryota</taxon>
        <taxon>Viridiplantae</taxon>
        <taxon>Streptophyta</taxon>
        <taxon>Embryophyta</taxon>
        <taxon>Tracheophyta</taxon>
        <taxon>Spermatophyta</taxon>
        <taxon>Magnoliopsida</taxon>
        <taxon>eudicotyledons</taxon>
        <taxon>Gunneridae</taxon>
        <taxon>Pentapetalae</taxon>
        <taxon>rosids</taxon>
        <taxon>malvids</taxon>
        <taxon>Brassicales</taxon>
        <taxon>Brassicaceae</taxon>
        <taxon>Brassiceae</taxon>
        <taxon>Brassica</taxon>
    </lineage>
</organism>
<feature type="domain" description="J" evidence="12">
    <location>
        <begin position="1313"/>
        <end position="1385"/>
    </location>
</feature>
<dbReference type="PANTHER" id="PTHR42918:SF13">
    <property type="entry name" value="LYSINE--TRNA LIGASE"/>
    <property type="match status" value="1"/>
</dbReference>
<dbReference type="PRINTS" id="PR00982">
    <property type="entry name" value="TRNASYNTHLYS"/>
</dbReference>
<feature type="region of interest" description="Disordered" evidence="11">
    <location>
        <begin position="417"/>
        <end position="443"/>
    </location>
</feature>
<dbReference type="InterPro" id="IPR004640">
    <property type="entry name" value="HscB"/>
</dbReference>
<dbReference type="PANTHER" id="PTHR42918">
    <property type="entry name" value="LYSYL-TRNA SYNTHETASE"/>
    <property type="match status" value="1"/>
</dbReference>
<comment type="similarity">
    <text evidence="1">Belongs to the HscB family.</text>
</comment>
<dbReference type="InterPro" id="IPR001623">
    <property type="entry name" value="DnaJ_domain"/>
</dbReference>
<evidence type="ECO:0000256" key="2">
    <source>
        <dbReference type="ARBA" id="ARBA00013166"/>
    </source>
</evidence>
<dbReference type="SUPFAM" id="SSF50249">
    <property type="entry name" value="Nucleic acid-binding proteins"/>
    <property type="match status" value="1"/>
</dbReference>
<evidence type="ECO:0000256" key="11">
    <source>
        <dbReference type="SAM" id="MobiDB-lite"/>
    </source>
</evidence>
<dbReference type="InterPro" id="IPR013766">
    <property type="entry name" value="Thioredoxin_domain"/>
</dbReference>
<evidence type="ECO:0000256" key="4">
    <source>
        <dbReference type="ARBA" id="ARBA00022741"/>
    </source>
</evidence>
<keyword evidence="6" id="KW-0030">Aminoacyl-tRNA synthetase</keyword>
<comment type="catalytic activity">
    <reaction evidence="9 10">
        <text>tRNA(Lys) + L-lysine + ATP = L-lysyl-tRNA(Lys) + AMP + diphosphate</text>
        <dbReference type="Rhea" id="RHEA:20792"/>
        <dbReference type="Rhea" id="RHEA-COMP:9696"/>
        <dbReference type="Rhea" id="RHEA-COMP:9697"/>
        <dbReference type="ChEBI" id="CHEBI:30616"/>
        <dbReference type="ChEBI" id="CHEBI:32551"/>
        <dbReference type="ChEBI" id="CHEBI:33019"/>
        <dbReference type="ChEBI" id="CHEBI:78442"/>
        <dbReference type="ChEBI" id="CHEBI:78529"/>
        <dbReference type="ChEBI" id="CHEBI:456215"/>
        <dbReference type="EC" id="6.1.1.6"/>
    </reaction>
</comment>
<dbReference type="SUPFAM" id="SSF46565">
    <property type="entry name" value="Chaperone J-domain"/>
    <property type="match status" value="1"/>
</dbReference>
<dbReference type="Pfam" id="PF01336">
    <property type="entry name" value="tRNA_anti-codon"/>
    <property type="match status" value="1"/>
</dbReference>
<keyword evidence="4" id="KW-0547">Nucleotide-binding</keyword>
<dbReference type="Pfam" id="PF00152">
    <property type="entry name" value="tRNA-synt_2"/>
    <property type="match status" value="1"/>
</dbReference>
<keyword evidence="3" id="KW-0436">Ligase</keyword>
<dbReference type="SUPFAM" id="SSF52833">
    <property type="entry name" value="Thioredoxin-like"/>
    <property type="match status" value="1"/>
</dbReference>
<dbReference type="Proteomes" id="UP000823674">
    <property type="component" value="Chromosome A10"/>
</dbReference>
<dbReference type="NCBIfam" id="NF001756">
    <property type="entry name" value="PRK00484.1"/>
    <property type="match status" value="1"/>
</dbReference>
<protein>
    <recommendedName>
        <fullName evidence="2 10">Lysine--tRNA ligase</fullName>
        <ecNumber evidence="2 10">6.1.1.6</ecNumber>
    </recommendedName>
    <alternativeName>
        <fullName evidence="8 10">Lysyl-tRNA synthetase</fullName>
    </alternativeName>
</protein>
<dbReference type="SUPFAM" id="SSF55681">
    <property type="entry name" value="Class II aaRS and biotin synthetases"/>
    <property type="match status" value="1"/>
</dbReference>
<evidence type="ECO:0000259" key="12">
    <source>
        <dbReference type="PROSITE" id="PS50076"/>
    </source>
</evidence>
<dbReference type="EC" id="6.1.1.6" evidence="2 10"/>
<feature type="compositionally biased region" description="Basic and acidic residues" evidence="11">
    <location>
        <begin position="266"/>
        <end position="286"/>
    </location>
</feature>
<dbReference type="NCBIfam" id="TIGR00714">
    <property type="entry name" value="hscB"/>
    <property type="match status" value="1"/>
</dbReference>
<feature type="region of interest" description="Disordered" evidence="11">
    <location>
        <begin position="1233"/>
        <end position="1256"/>
    </location>
</feature>
<dbReference type="InterPro" id="IPR002313">
    <property type="entry name" value="Lys-tRNA-ligase_II"/>
</dbReference>
<dbReference type="InterPro" id="IPR036869">
    <property type="entry name" value="J_dom_sf"/>
</dbReference>
<evidence type="ECO:0000256" key="5">
    <source>
        <dbReference type="ARBA" id="ARBA00022840"/>
    </source>
</evidence>
<dbReference type="InterPro" id="IPR023393">
    <property type="entry name" value="START-like_dom_sf"/>
</dbReference>
<dbReference type="InterPro" id="IPR004365">
    <property type="entry name" value="NA-bd_OB_tRNA"/>
</dbReference>
<dbReference type="InterPro" id="IPR044136">
    <property type="entry name" value="Lys-tRNA-ligase_II_N"/>
</dbReference>
<evidence type="ECO:0000256" key="7">
    <source>
        <dbReference type="ARBA" id="ARBA00023186"/>
    </source>
</evidence>
<dbReference type="CDD" id="cd04322">
    <property type="entry name" value="LysRS_N"/>
    <property type="match status" value="1"/>
</dbReference>
<dbReference type="EMBL" id="JADBGQ010000010">
    <property type="protein sequence ID" value="KAG5377267.1"/>
    <property type="molecule type" value="Genomic_DNA"/>
</dbReference>
<keyword evidence="15" id="KW-1185">Reference proteome</keyword>
<dbReference type="NCBIfam" id="TIGR00499">
    <property type="entry name" value="lysS_bact"/>
    <property type="match status" value="1"/>
</dbReference>
<dbReference type="CDD" id="cd00775">
    <property type="entry name" value="LysRS_core"/>
    <property type="match status" value="1"/>
</dbReference>
<dbReference type="SUPFAM" id="SSF55961">
    <property type="entry name" value="Bet v1-like"/>
    <property type="match status" value="1"/>
</dbReference>
<evidence type="ECO:0000259" key="13">
    <source>
        <dbReference type="PROSITE" id="PS50862"/>
    </source>
</evidence>
<evidence type="ECO:0000313" key="14">
    <source>
        <dbReference type="EMBL" id="KAG5377267.1"/>
    </source>
</evidence>
<dbReference type="CDD" id="cd06257">
    <property type="entry name" value="DnaJ"/>
    <property type="match status" value="1"/>
</dbReference>
<evidence type="ECO:0000256" key="10">
    <source>
        <dbReference type="RuleBase" id="RU003748"/>
    </source>
</evidence>
<dbReference type="Gene3D" id="3.30.530.20">
    <property type="match status" value="1"/>
</dbReference>
<dbReference type="InterPro" id="IPR045864">
    <property type="entry name" value="aa-tRNA-synth_II/BPL/LPL"/>
</dbReference>
<dbReference type="InterPro" id="IPR036386">
    <property type="entry name" value="HscB_C_sf"/>
</dbReference>
<dbReference type="Gene3D" id="1.10.287.110">
    <property type="entry name" value="DnaJ domain"/>
    <property type="match status" value="1"/>
</dbReference>
<dbReference type="SUPFAM" id="SSF47144">
    <property type="entry name" value="HSC20 (HSCB), C-terminal oligomerisation domain"/>
    <property type="match status" value="1"/>
</dbReference>
<comment type="caution">
    <text evidence="14">The sequence shown here is derived from an EMBL/GenBank/DDBJ whole genome shotgun (WGS) entry which is preliminary data.</text>
</comment>
<evidence type="ECO:0000256" key="1">
    <source>
        <dbReference type="ARBA" id="ARBA00010476"/>
    </source>
</evidence>